<dbReference type="EMBL" id="CP119961">
    <property type="protein sequence ID" value="WFD39400.1"/>
    <property type="molecule type" value="Genomic_DNA"/>
</dbReference>
<protein>
    <recommendedName>
        <fullName evidence="6">DNA polymerase epsilon subunit</fullName>
    </recommendedName>
    <alternativeName>
        <fullName evidence="6">DNA polymerase II subunit 2</fullName>
    </alternativeName>
</protein>
<dbReference type="PANTHER" id="PTHR12708">
    <property type="entry name" value="DNA POLYMERASE EPSILON SUBUNIT B"/>
    <property type="match status" value="1"/>
</dbReference>
<sequence>MDGGSDGVHVPPDVRRVILRTFTTKHHLQMRADAVQFVYGTLQAHDLLQDAAAAAEAVEALATALVEQHVSGAQLSGFDGLVVTREILQKMYDQLLVESAEGDAPSASARVTQGDAPGVERYLHVLDAFSMPRTVFSASRKVFERIERAPSLLSAPSAPSEHLGERYELLRSIVMRNEHFLPPLAVGPGVRERQSFMKLTTTKNLLGRHGQSCLLFGRLSTMPDGAYALEDSEGSVVLDLSQAIAGEGIFTEGAYILVEGEYTPDERLRAFAIGHPPSENRESARALFGHIDFSGVGAVPQKHVPALRAQEMQHADLCMAVFSEVHLDHGPSLSNLRAIFQGYHDADFIPYVIVLCGNFSATPVEADGEQLERYQEGFANLAELLLRFPRLVEQTHFVFVPGPDDPAATPVLPRARLPAPLVERFERRMPVSFCEERLHWMSNPCRILYFSQEIVVFRDDVMSKMLRSAVRLKHEISEGDLQKFLVSTLLDQAHLCPLPQPVRPVLWEYANALRLYPMPSALVLADRYERQNAGVYG</sequence>
<dbReference type="AlphaFoldDB" id="A0AAF0EYM5"/>
<dbReference type="Proteomes" id="UP001217754">
    <property type="component" value="Chromosome 4"/>
</dbReference>
<reference evidence="8" key="1">
    <citation type="submission" date="2023-03" db="EMBL/GenBank/DDBJ databases">
        <title>Mating type loci evolution in Malassezia.</title>
        <authorList>
            <person name="Coelho M.A."/>
        </authorList>
    </citation>
    <scope>NUCLEOTIDE SEQUENCE</scope>
    <source>
        <strain evidence="8">CBS 9431</strain>
    </source>
</reference>
<dbReference type="GO" id="GO:0008622">
    <property type="term" value="C:epsilon DNA polymerase complex"/>
    <property type="evidence" value="ECO:0007669"/>
    <property type="project" value="UniProtKB-UniRule"/>
</dbReference>
<keyword evidence="8" id="KW-0808">Transferase</keyword>
<comment type="function">
    <text evidence="6">Participates in DNA repair and in chromosomal DNA replication.</text>
</comment>
<feature type="domain" description="DNA polymerase alpha/delta/epsilon subunit B" evidence="7">
    <location>
        <begin position="320"/>
        <end position="527"/>
    </location>
</feature>
<dbReference type="GO" id="GO:0003887">
    <property type="term" value="F:DNA-directed DNA polymerase activity"/>
    <property type="evidence" value="ECO:0007669"/>
    <property type="project" value="UniProtKB-KW"/>
</dbReference>
<accession>A0AAF0EYM5</accession>
<dbReference type="PANTHER" id="PTHR12708:SF0">
    <property type="entry name" value="DNA POLYMERASE EPSILON SUBUNIT 2"/>
    <property type="match status" value="1"/>
</dbReference>
<evidence type="ECO:0000313" key="9">
    <source>
        <dbReference type="Proteomes" id="UP001217754"/>
    </source>
</evidence>
<dbReference type="InterPro" id="IPR016266">
    <property type="entry name" value="POLE2"/>
</dbReference>
<evidence type="ECO:0000256" key="2">
    <source>
        <dbReference type="ARBA" id="ARBA00009560"/>
    </source>
</evidence>
<evidence type="ECO:0000256" key="4">
    <source>
        <dbReference type="ARBA" id="ARBA00023125"/>
    </source>
</evidence>
<comment type="subcellular location">
    <subcellularLocation>
        <location evidence="1 6">Nucleus</location>
    </subcellularLocation>
</comment>
<dbReference type="InterPro" id="IPR007185">
    <property type="entry name" value="DNA_pol_a/d/e_bsu"/>
</dbReference>
<evidence type="ECO:0000256" key="3">
    <source>
        <dbReference type="ARBA" id="ARBA00022705"/>
    </source>
</evidence>
<name>A0AAF0EYM5_9BASI</name>
<comment type="similarity">
    <text evidence="2 6">Belongs to the DNA polymerase epsilon subunit B family.</text>
</comment>
<keyword evidence="8" id="KW-0239">DNA-directed DNA polymerase</keyword>
<dbReference type="GeneID" id="85226028"/>
<dbReference type="GO" id="GO:0006261">
    <property type="term" value="P:DNA-templated DNA replication"/>
    <property type="evidence" value="ECO:0007669"/>
    <property type="project" value="InterPro"/>
</dbReference>
<dbReference type="GO" id="GO:0003677">
    <property type="term" value="F:DNA binding"/>
    <property type="evidence" value="ECO:0007669"/>
    <property type="project" value="UniProtKB-UniRule"/>
</dbReference>
<keyword evidence="3 6" id="KW-0235">DNA replication</keyword>
<organism evidence="8 9">
    <name type="scientific">Malassezia japonica</name>
    <dbReference type="NCBI Taxonomy" id="223818"/>
    <lineage>
        <taxon>Eukaryota</taxon>
        <taxon>Fungi</taxon>
        <taxon>Dikarya</taxon>
        <taxon>Basidiomycota</taxon>
        <taxon>Ustilaginomycotina</taxon>
        <taxon>Malasseziomycetes</taxon>
        <taxon>Malasseziales</taxon>
        <taxon>Malasseziaceae</taxon>
        <taxon>Malassezia</taxon>
    </lineage>
</organism>
<keyword evidence="9" id="KW-1185">Reference proteome</keyword>
<dbReference type="Pfam" id="PF04042">
    <property type="entry name" value="DNA_pol_E_B"/>
    <property type="match status" value="1"/>
</dbReference>
<gene>
    <name evidence="8" type="primary">DPB2</name>
    <name evidence="8" type="ORF">MJAP1_002377</name>
</gene>
<dbReference type="PIRSF" id="PIRSF000799">
    <property type="entry name" value="DNA_pol_eps_2"/>
    <property type="match status" value="1"/>
</dbReference>
<evidence type="ECO:0000313" key="8">
    <source>
        <dbReference type="EMBL" id="WFD39400.1"/>
    </source>
</evidence>
<proteinExistence type="inferred from homology"/>
<evidence type="ECO:0000256" key="5">
    <source>
        <dbReference type="ARBA" id="ARBA00023242"/>
    </source>
</evidence>
<evidence type="ECO:0000256" key="6">
    <source>
        <dbReference type="PIRNR" id="PIRNR000799"/>
    </source>
</evidence>
<dbReference type="GO" id="GO:0042276">
    <property type="term" value="P:error-prone translesion synthesis"/>
    <property type="evidence" value="ECO:0007669"/>
    <property type="project" value="TreeGrafter"/>
</dbReference>
<keyword evidence="4 6" id="KW-0238">DNA-binding</keyword>
<dbReference type="RefSeq" id="XP_060122297.1">
    <property type="nucleotide sequence ID" value="XM_060266314.1"/>
</dbReference>
<evidence type="ECO:0000259" key="7">
    <source>
        <dbReference type="Pfam" id="PF04042"/>
    </source>
</evidence>
<keyword evidence="8" id="KW-0548">Nucleotidyltransferase</keyword>
<keyword evidence="5 6" id="KW-0539">Nucleus</keyword>
<evidence type="ECO:0000256" key="1">
    <source>
        <dbReference type="ARBA" id="ARBA00004123"/>
    </source>
</evidence>